<keyword evidence="2" id="KW-1185">Reference proteome</keyword>
<reference evidence="1 2" key="1">
    <citation type="submission" date="2018-05" db="EMBL/GenBank/DDBJ databases">
        <title>The Hungate 1000. A catalogue of reference genomes from the rumen microbiome.</title>
        <authorList>
            <person name="Kelly W."/>
        </authorList>
    </citation>
    <scope>NUCLEOTIDE SEQUENCE [LARGE SCALE GENOMIC DNA]</scope>
    <source>
        <strain evidence="1 2">NLAE-zl-C242</strain>
    </source>
</reference>
<proteinExistence type="predicted"/>
<name>A0A2Y9BGQ7_9FIRM</name>
<organism evidence="1 2">
    <name type="scientific">Faecalicatena orotica</name>
    <dbReference type="NCBI Taxonomy" id="1544"/>
    <lineage>
        <taxon>Bacteria</taxon>
        <taxon>Bacillati</taxon>
        <taxon>Bacillota</taxon>
        <taxon>Clostridia</taxon>
        <taxon>Lachnospirales</taxon>
        <taxon>Lachnospiraceae</taxon>
        <taxon>Faecalicatena</taxon>
    </lineage>
</organism>
<sequence>MKKLEKKFRKHRYTIESFDCSCGCPCPCNYCAATYVAQRNADKNRIYNAADNAIMAS</sequence>
<accession>A0A2Y9BGQ7</accession>
<comment type="caution">
    <text evidence="1">The sequence shown here is derived from an EMBL/GenBank/DDBJ whole genome shotgun (WGS) entry which is preliminary data.</text>
</comment>
<evidence type="ECO:0000313" key="1">
    <source>
        <dbReference type="EMBL" id="PWJ29748.1"/>
    </source>
</evidence>
<gene>
    <name evidence="1" type="ORF">A8806_10548</name>
</gene>
<dbReference type="EMBL" id="QGDL01000005">
    <property type="protein sequence ID" value="PWJ29748.1"/>
    <property type="molecule type" value="Genomic_DNA"/>
</dbReference>
<dbReference type="Proteomes" id="UP000245845">
    <property type="component" value="Unassembled WGS sequence"/>
</dbReference>
<dbReference type="AlphaFoldDB" id="A0A2Y9BGQ7"/>
<protein>
    <submittedName>
        <fullName evidence="1">Putative bacteriocin</fullName>
    </submittedName>
</protein>
<evidence type="ECO:0000313" key="2">
    <source>
        <dbReference type="Proteomes" id="UP000245845"/>
    </source>
</evidence>